<keyword evidence="10" id="KW-0539">Nucleus</keyword>
<evidence type="ECO:0000256" key="10">
    <source>
        <dbReference type="ARBA" id="ARBA00023242"/>
    </source>
</evidence>
<name>A0A3R7PU57_PENVA</name>
<dbReference type="Pfam" id="PF00096">
    <property type="entry name" value="zf-C2H2"/>
    <property type="match status" value="1"/>
</dbReference>
<dbReference type="PROSITE" id="PS50157">
    <property type="entry name" value="ZINC_FINGER_C2H2_2"/>
    <property type="match status" value="2"/>
</dbReference>
<dbReference type="InterPro" id="IPR051967">
    <property type="entry name" value="Krueppel_C2H2-ZF"/>
</dbReference>
<dbReference type="Gene3D" id="3.30.160.60">
    <property type="entry name" value="Classic Zinc Finger"/>
    <property type="match status" value="2"/>
</dbReference>
<dbReference type="InterPro" id="IPR013087">
    <property type="entry name" value="Znf_C2H2_type"/>
</dbReference>
<evidence type="ECO:0000256" key="4">
    <source>
        <dbReference type="ARBA" id="ARBA00022737"/>
    </source>
</evidence>
<dbReference type="GO" id="GO:0008270">
    <property type="term" value="F:zinc ion binding"/>
    <property type="evidence" value="ECO:0007669"/>
    <property type="project" value="UniProtKB-KW"/>
</dbReference>
<dbReference type="AlphaFoldDB" id="A0A3R7PU57"/>
<dbReference type="GO" id="GO:0005634">
    <property type="term" value="C:nucleus"/>
    <property type="evidence" value="ECO:0007669"/>
    <property type="project" value="UniProtKB-SubCell"/>
</dbReference>
<evidence type="ECO:0000313" key="13">
    <source>
        <dbReference type="EMBL" id="ROT77143.1"/>
    </source>
</evidence>
<sequence length="219" mass="23044">MPSSAERLEGTDVAAGVSCVAARAPWPAAERPWPRPQASVRCLRVAPDLGVIFQVASRDPQARPQGHSHLSTSEVAIARALLTIPEQSAAFSSAAAASSSSSPFIPSALPKRTLASAPRRAGAMTKLVGCAVSAPSVSISSAGQAAPMATLRCSTCPECGKIFRGDYHKYNLKKHLTIHAGLRPFPCPVCNLAFNQKVSMKRHFASVHRSVDPIAPVSQ</sequence>
<dbReference type="PANTHER" id="PTHR45925">
    <property type="entry name" value="ZINC FINGER PROTEIN"/>
    <property type="match status" value="1"/>
</dbReference>
<dbReference type="SUPFAM" id="SSF57667">
    <property type="entry name" value="beta-beta-alpha zinc fingers"/>
    <property type="match status" value="1"/>
</dbReference>
<keyword evidence="7" id="KW-0805">Transcription regulation</keyword>
<evidence type="ECO:0000256" key="5">
    <source>
        <dbReference type="ARBA" id="ARBA00022771"/>
    </source>
</evidence>
<keyword evidence="6" id="KW-0862">Zinc</keyword>
<dbReference type="GO" id="GO:0000981">
    <property type="term" value="F:DNA-binding transcription factor activity, RNA polymerase II-specific"/>
    <property type="evidence" value="ECO:0007669"/>
    <property type="project" value="TreeGrafter"/>
</dbReference>
<keyword evidence="14" id="KW-1185">Reference proteome</keyword>
<evidence type="ECO:0000256" key="6">
    <source>
        <dbReference type="ARBA" id="ARBA00022833"/>
    </source>
</evidence>
<organism evidence="13 14">
    <name type="scientific">Penaeus vannamei</name>
    <name type="common">Whiteleg shrimp</name>
    <name type="synonym">Litopenaeus vannamei</name>
    <dbReference type="NCBI Taxonomy" id="6689"/>
    <lineage>
        <taxon>Eukaryota</taxon>
        <taxon>Metazoa</taxon>
        <taxon>Ecdysozoa</taxon>
        <taxon>Arthropoda</taxon>
        <taxon>Crustacea</taxon>
        <taxon>Multicrustacea</taxon>
        <taxon>Malacostraca</taxon>
        <taxon>Eumalacostraca</taxon>
        <taxon>Eucarida</taxon>
        <taxon>Decapoda</taxon>
        <taxon>Dendrobranchiata</taxon>
        <taxon>Penaeoidea</taxon>
        <taxon>Penaeidae</taxon>
        <taxon>Penaeus</taxon>
    </lineage>
</organism>
<comment type="caution">
    <text evidence="13">The sequence shown here is derived from an EMBL/GenBank/DDBJ whole genome shotgun (WGS) entry which is preliminary data.</text>
</comment>
<comment type="similarity">
    <text evidence="2">Belongs to the krueppel C2H2-type zinc-finger protein family.</text>
</comment>
<keyword evidence="4" id="KW-0677">Repeat</keyword>
<evidence type="ECO:0000256" key="11">
    <source>
        <dbReference type="PROSITE-ProRule" id="PRU00042"/>
    </source>
</evidence>
<dbReference type="OrthoDB" id="6508643at2759"/>
<dbReference type="Proteomes" id="UP000283509">
    <property type="component" value="Unassembled WGS sequence"/>
</dbReference>
<reference evidence="13 14" key="1">
    <citation type="submission" date="2018-04" db="EMBL/GenBank/DDBJ databases">
        <authorList>
            <person name="Zhang X."/>
            <person name="Yuan J."/>
            <person name="Li F."/>
            <person name="Xiang J."/>
        </authorList>
    </citation>
    <scope>NUCLEOTIDE SEQUENCE [LARGE SCALE GENOMIC DNA]</scope>
    <source>
        <tissue evidence="13">Muscle</tissue>
    </source>
</reference>
<comment type="subcellular location">
    <subcellularLocation>
        <location evidence="1">Nucleus</location>
    </subcellularLocation>
</comment>
<evidence type="ECO:0000256" key="9">
    <source>
        <dbReference type="ARBA" id="ARBA00023163"/>
    </source>
</evidence>
<evidence type="ECO:0000256" key="3">
    <source>
        <dbReference type="ARBA" id="ARBA00022723"/>
    </source>
</evidence>
<reference evidence="13 14" key="2">
    <citation type="submission" date="2019-01" db="EMBL/GenBank/DDBJ databases">
        <title>The decoding of complex shrimp genome reveals the adaptation for benthos swimmer, frequently molting mechanism and breeding impact on genome.</title>
        <authorList>
            <person name="Sun Y."/>
            <person name="Gao Y."/>
            <person name="Yu Y."/>
        </authorList>
    </citation>
    <scope>NUCLEOTIDE SEQUENCE [LARGE SCALE GENOMIC DNA]</scope>
    <source>
        <tissue evidence="13">Muscle</tissue>
    </source>
</reference>
<protein>
    <submittedName>
        <fullName evidence="13">Fez family zinc finger protein 2</fullName>
    </submittedName>
</protein>
<keyword evidence="9" id="KW-0804">Transcription</keyword>
<keyword evidence="5 11" id="KW-0863">Zinc-finger</keyword>
<proteinExistence type="inferred from homology"/>
<keyword evidence="8" id="KW-0238">DNA-binding</keyword>
<dbReference type="EMBL" id="QCYY01001564">
    <property type="protein sequence ID" value="ROT77143.1"/>
    <property type="molecule type" value="Genomic_DNA"/>
</dbReference>
<gene>
    <name evidence="13" type="ORF">C7M84_004224</name>
</gene>
<dbReference type="PROSITE" id="PS00028">
    <property type="entry name" value="ZINC_FINGER_C2H2_1"/>
    <property type="match status" value="1"/>
</dbReference>
<evidence type="ECO:0000256" key="7">
    <source>
        <dbReference type="ARBA" id="ARBA00023015"/>
    </source>
</evidence>
<evidence type="ECO:0000313" key="14">
    <source>
        <dbReference type="Proteomes" id="UP000283509"/>
    </source>
</evidence>
<dbReference type="GO" id="GO:0000978">
    <property type="term" value="F:RNA polymerase II cis-regulatory region sequence-specific DNA binding"/>
    <property type="evidence" value="ECO:0007669"/>
    <property type="project" value="TreeGrafter"/>
</dbReference>
<feature type="domain" description="C2H2-type" evidence="12">
    <location>
        <begin position="185"/>
        <end position="213"/>
    </location>
</feature>
<evidence type="ECO:0000256" key="2">
    <source>
        <dbReference type="ARBA" id="ARBA00006991"/>
    </source>
</evidence>
<dbReference type="InterPro" id="IPR036236">
    <property type="entry name" value="Znf_C2H2_sf"/>
</dbReference>
<accession>A0A3R7PU57</accession>
<feature type="domain" description="C2H2-type" evidence="12">
    <location>
        <begin position="154"/>
        <end position="184"/>
    </location>
</feature>
<evidence type="ECO:0000256" key="8">
    <source>
        <dbReference type="ARBA" id="ARBA00023125"/>
    </source>
</evidence>
<dbReference type="SMART" id="SM00355">
    <property type="entry name" value="ZnF_C2H2"/>
    <property type="match status" value="2"/>
</dbReference>
<keyword evidence="3" id="KW-0479">Metal-binding</keyword>
<evidence type="ECO:0000259" key="12">
    <source>
        <dbReference type="PROSITE" id="PS50157"/>
    </source>
</evidence>
<evidence type="ECO:0000256" key="1">
    <source>
        <dbReference type="ARBA" id="ARBA00004123"/>
    </source>
</evidence>